<sequence>MSPLPPAKAGGTLVRSLLDVLKHAWNVPIPKAGAATVDSTLQGYRGYAIIAVFFAVFVARGGPASDDELGVNLLSSSAASIVAGVLDGLFGKNRILIQFNIIVTIVVLTLTFIVADTLTIGTNWYEHVADDYDWYVPGLILAAPITWMLLVIKAGVQACGVSAAMVTQAILIVIVASMVLAVLLSIGDGTYNELNDWLSG</sequence>
<keyword evidence="3" id="KW-1185">Reference proteome</keyword>
<feature type="transmembrane region" description="Helical" evidence="1">
    <location>
        <begin position="164"/>
        <end position="186"/>
    </location>
</feature>
<keyword evidence="1" id="KW-0812">Transmembrane</keyword>
<keyword evidence="1" id="KW-0472">Membrane</keyword>
<evidence type="ECO:0000256" key="1">
    <source>
        <dbReference type="SAM" id="Phobius"/>
    </source>
</evidence>
<organism evidence="2 3">
    <name type="scientific">Bauldia litoralis</name>
    <dbReference type="NCBI Taxonomy" id="665467"/>
    <lineage>
        <taxon>Bacteria</taxon>
        <taxon>Pseudomonadati</taxon>
        <taxon>Pseudomonadota</taxon>
        <taxon>Alphaproteobacteria</taxon>
        <taxon>Hyphomicrobiales</taxon>
        <taxon>Kaistiaceae</taxon>
        <taxon>Bauldia</taxon>
    </lineage>
</organism>
<dbReference type="RefSeq" id="WP_090876831.1">
    <property type="nucleotide sequence ID" value="NZ_FMXQ01000005.1"/>
</dbReference>
<gene>
    <name evidence="2" type="ORF">SAMN02982931_02550</name>
</gene>
<dbReference type="Proteomes" id="UP000199071">
    <property type="component" value="Unassembled WGS sequence"/>
</dbReference>
<accession>A0A1G6CP50</accession>
<evidence type="ECO:0008006" key="4">
    <source>
        <dbReference type="Google" id="ProtNLM"/>
    </source>
</evidence>
<feature type="transmembrane region" description="Helical" evidence="1">
    <location>
        <begin position="69"/>
        <end position="90"/>
    </location>
</feature>
<evidence type="ECO:0000313" key="3">
    <source>
        <dbReference type="Proteomes" id="UP000199071"/>
    </source>
</evidence>
<evidence type="ECO:0000313" key="2">
    <source>
        <dbReference type="EMBL" id="SDB34505.1"/>
    </source>
</evidence>
<dbReference type="AlphaFoldDB" id="A0A1G6CP50"/>
<feature type="transmembrane region" description="Helical" evidence="1">
    <location>
        <begin position="134"/>
        <end position="152"/>
    </location>
</feature>
<protein>
    <recommendedName>
        <fullName evidence="4">Yip1 domain-containing protein</fullName>
    </recommendedName>
</protein>
<dbReference type="EMBL" id="FMXQ01000005">
    <property type="protein sequence ID" value="SDB34505.1"/>
    <property type="molecule type" value="Genomic_DNA"/>
</dbReference>
<reference evidence="2 3" key="1">
    <citation type="submission" date="2016-10" db="EMBL/GenBank/DDBJ databases">
        <authorList>
            <person name="de Groot N.N."/>
        </authorList>
    </citation>
    <scope>NUCLEOTIDE SEQUENCE [LARGE SCALE GENOMIC DNA]</scope>
    <source>
        <strain evidence="2 3">ATCC 35022</strain>
    </source>
</reference>
<feature type="transmembrane region" description="Helical" evidence="1">
    <location>
        <begin position="46"/>
        <end position="63"/>
    </location>
</feature>
<name>A0A1G6CP50_9HYPH</name>
<proteinExistence type="predicted"/>
<keyword evidence="1" id="KW-1133">Transmembrane helix</keyword>
<feature type="transmembrane region" description="Helical" evidence="1">
    <location>
        <begin position="95"/>
        <end position="114"/>
    </location>
</feature>
<dbReference type="STRING" id="665467.SAMN02982931_02550"/>